<accession>A0ABW7H634</accession>
<keyword evidence="2" id="KW-1185">Reference proteome</keyword>
<dbReference type="RefSeq" id="WP_394405527.1">
    <property type="nucleotide sequence ID" value="NZ_JBIGIC010000001.1"/>
</dbReference>
<reference evidence="1 2" key="1">
    <citation type="submission" date="2024-08" db="EMBL/GenBank/DDBJ databases">
        <authorList>
            <person name="Lu H."/>
        </authorList>
    </citation>
    <scope>NUCLEOTIDE SEQUENCE [LARGE SCALE GENOMIC DNA]</scope>
    <source>
        <strain evidence="1 2">BYS78W</strain>
    </source>
</reference>
<evidence type="ECO:0000313" key="1">
    <source>
        <dbReference type="EMBL" id="MFG6485133.1"/>
    </source>
</evidence>
<proteinExistence type="predicted"/>
<dbReference type="Proteomes" id="UP001606134">
    <property type="component" value="Unassembled WGS sequence"/>
</dbReference>
<sequence>MQFPKSLHAEGWHAHLPHLRLFHARGDVRSPRSHRSLHIAALVIAVASLTASAGLAAVDDPRPLDVQLSTAMSRASETLKAWQGQLSHGLQVSLRAVADGRDTPPRRARTLLADAAPAVSAEAASPARR</sequence>
<organism evidence="1 2">
    <name type="scientific">Pelomonas candidula</name>
    <dbReference type="NCBI Taxonomy" id="3299025"/>
    <lineage>
        <taxon>Bacteria</taxon>
        <taxon>Pseudomonadati</taxon>
        <taxon>Pseudomonadota</taxon>
        <taxon>Betaproteobacteria</taxon>
        <taxon>Burkholderiales</taxon>
        <taxon>Sphaerotilaceae</taxon>
        <taxon>Roseateles</taxon>
    </lineage>
</organism>
<dbReference type="EMBL" id="JBIGIC010000001">
    <property type="protein sequence ID" value="MFG6485133.1"/>
    <property type="molecule type" value="Genomic_DNA"/>
</dbReference>
<comment type="caution">
    <text evidence="1">The sequence shown here is derived from an EMBL/GenBank/DDBJ whole genome shotgun (WGS) entry which is preliminary data.</text>
</comment>
<evidence type="ECO:0000313" key="2">
    <source>
        <dbReference type="Proteomes" id="UP001606134"/>
    </source>
</evidence>
<protein>
    <submittedName>
        <fullName evidence="1">Uncharacterized protein</fullName>
    </submittedName>
</protein>
<gene>
    <name evidence="1" type="ORF">ACG04R_00540</name>
</gene>
<name>A0ABW7H634_9BURK</name>